<comment type="similarity">
    <text evidence="1 7 9">Belongs to the DNA mismatch repair MutS family.</text>
</comment>
<dbReference type="InterPro" id="IPR007695">
    <property type="entry name" value="DNA_mismatch_repair_MutS-lik_N"/>
</dbReference>
<evidence type="ECO:0000256" key="2">
    <source>
        <dbReference type="ARBA" id="ARBA00022741"/>
    </source>
</evidence>
<dbReference type="Gene3D" id="3.30.420.110">
    <property type="entry name" value="MutS, connector domain"/>
    <property type="match status" value="1"/>
</dbReference>
<feature type="domain" description="DNA mismatch repair proteins mutS family" evidence="10">
    <location>
        <begin position="676"/>
        <end position="692"/>
    </location>
</feature>
<dbReference type="Pfam" id="PF05192">
    <property type="entry name" value="MutS_III"/>
    <property type="match status" value="1"/>
</dbReference>
<dbReference type="SUPFAM" id="SSF55271">
    <property type="entry name" value="DNA repair protein MutS, domain I"/>
    <property type="match status" value="1"/>
</dbReference>
<dbReference type="SUPFAM" id="SSF48334">
    <property type="entry name" value="DNA repair protein MutS, domain III"/>
    <property type="match status" value="1"/>
</dbReference>
<dbReference type="NCBIfam" id="TIGR01070">
    <property type="entry name" value="mutS1"/>
    <property type="match status" value="1"/>
</dbReference>
<evidence type="ECO:0000256" key="3">
    <source>
        <dbReference type="ARBA" id="ARBA00022763"/>
    </source>
</evidence>
<evidence type="ECO:0000313" key="11">
    <source>
        <dbReference type="EMBL" id="GEQ04993.1"/>
    </source>
</evidence>
<keyword evidence="6 7" id="KW-0234">DNA repair</keyword>
<dbReference type="Pfam" id="PF00488">
    <property type="entry name" value="MutS_V"/>
    <property type="match status" value="1"/>
</dbReference>
<dbReference type="Pfam" id="PF05190">
    <property type="entry name" value="MutS_IV"/>
    <property type="match status" value="1"/>
</dbReference>
<dbReference type="PANTHER" id="PTHR11361">
    <property type="entry name" value="DNA MISMATCH REPAIR PROTEIN MUTS FAMILY MEMBER"/>
    <property type="match status" value="1"/>
</dbReference>
<organism evidence="11 12">
    <name type="scientific">Staphylococcus gallinarum</name>
    <dbReference type="NCBI Taxonomy" id="1293"/>
    <lineage>
        <taxon>Bacteria</taxon>
        <taxon>Bacillati</taxon>
        <taxon>Bacillota</taxon>
        <taxon>Bacilli</taxon>
        <taxon>Bacillales</taxon>
        <taxon>Staphylococcaceae</taxon>
        <taxon>Staphylococcus</taxon>
    </lineage>
</organism>
<accession>A0ABQ0Y0T5</accession>
<name>A0ABQ0Y0T5_STAGA</name>
<dbReference type="InterPro" id="IPR000432">
    <property type="entry name" value="DNA_mismatch_repair_MutS_C"/>
</dbReference>
<evidence type="ECO:0000256" key="6">
    <source>
        <dbReference type="ARBA" id="ARBA00023204"/>
    </source>
</evidence>
<proteinExistence type="inferred from homology"/>
<dbReference type="InterPro" id="IPR007861">
    <property type="entry name" value="DNA_mismatch_repair_MutS_clamp"/>
</dbReference>
<dbReference type="InterPro" id="IPR007696">
    <property type="entry name" value="DNA_mismatch_repair_MutS_core"/>
</dbReference>
<keyword evidence="4 7" id="KW-0067">ATP-binding</keyword>
<evidence type="ECO:0000256" key="5">
    <source>
        <dbReference type="ARBA" id="ARBA00023125"/>
    </source>
</evidence>
<keyword evidence="2 7" id="KW-0547">Nucleotide-binding</keyword>
<evidence type="ECO:0000256" key="4">
    <source>
        <dbReference type="ARBA" id="ARBA00022840"/>
    </source>
</evidence>
<dbReference type="PIRSF" id="PIRSF037677">
    <property type="entry name" value="DNA_mis_repair_Msh6"/>
    <property type="match status" value="1"/>
</dbReference>
<dbReference type="InterPro" id="IPR036187">
    <property type="entry name" value="DNA_mismatch_repair_MutS_sf"/>
</dbReference>
<dbReference type="InterPro" id="IPR036678">
    <property type="entry name" value="MutS_con_dom_sf"/>
</dbReference>
<dbReference type="InterPro" id="IPR017261">
    <property type="entry name" value="DNA_mismatch_repair_MutS/MSH"/>
</dbReference>
<feature type="binding site" evidence="7">
    <location>
        <begin position="602"/>
        <end position="609"/>
    </location>
    <ligand>
        <name>ATP</name>
        <dbReference type="ChEBI" id="CHEBI:30616"/>
    </ligand>
</feature>
<dbReference type="CDD" id="cd03284">
    <property type="entry name" value="ABC_MutS1"/>
    <property type="match status" value="1"/>
</dbReference>
<dbReference type="PROSITE" id="PS00486">
    <property type="entry name" value="DNA_MISMATCH_REPAIR_2"/>
    <property type="match status" value="1"/>
</dbReference>
<gene>
    <name evidence="7 11" type="primary">mutS</name>
    <name evidence="11" type="ORF">SGA02_08210</name>
</gene>
<dbReference type="Gene3D" id="3.40.50.300">
    <property type="entry name" value="P-loop containing nucleotide triphosphate hydrolases"/>
    <property type="match status" value="1"/>
</dbReference>
<keyword evidence="3 7" id="KW-0227">DNA damage</keyword>
<evidence type="ECO:0000313" key="12">
    <source>
        <dbReference type="Proteomes" id="UP000321057"/>
    </source>
</evidence>
<dbReference type="InterPro" id="IPR007860">
    <property type="entry name" value="DNA_mmatch_repair_MutS_con_dom"/>
</dbReference>
<evidence type="ECO:0000256" key="1">
    <source>
        <dbReference type="ARBA" id="ARBA00006271"/>
    </source>
</evidence>
<dbReference type="InterPro" id="IPR005748">
    <property type="entry name" value="DNA_mismatch_repair_MutS"/>
</dbReference>
<dbReference type="PANTHER" id="PTHR11361:SF34">
    <property type="entry name" value="DNA MISMATCH REPAIR PROTEIN MSH1, MITOCHONDRIAL"/>
    <property type="match status" value="1"/>
</dbReference>
<protein>
    <recommendedName>
        <fullName evidence="7 8">DNA mismatch repair protein MutS</fullName>
    </recommendedName>
</protein>
<dbReference type="NCBIfam" id="NF003810">
    <property type="entry name" value="PRK05399.1"/>
    <property type="match status" value="1"/>
</dbReference>
<dbReference type="Pfam" id="PF05188">
    <property type="entry name" value="MutS_II"/>
    <property type="match status" value="1"/>
</dbReference>
<evidence type="ECO:0000259" key="10">
    <source>
        <dbReference type="PROSITE" id="PS00486"/>
    </source>
</evidence>
<dbReference type="InterPro" id="IPR016151">
    <property type="entry name" value="DNA_mismatch_repair_MutS_N"/>
</dbReference>
<dbReference type="InterPro" id="IPR045076">
    <property type="entry name" value="MutS"/>
</dbReference>
<comment type="caution">
    <text evidence="11">The sequence shown here is derived from an EMBL/GenBank/DDBJ whole genome shotgun (WGS) entry which is preliminary data.</text>
</comment>
<dbReference type="InterPro" id="IPR027417">
    <property type="entry name" value="P-loop_NTPase"/>
</dbReference>
<comment type="function">
    <text evidence="7">This protein is involved in the repair of mismatches in DNA. It is possible that it carries out the mismatch recognition step. This protein has a weak ATPase activity.</text>
</comment>
<dbReference type="Proteomes" id="UP000321057">
    <property type="component" value="Unassembled WGS sequence"/>
</dbReference>
<evidence type="ECO:0000256" key="7">
    <source>
        <dbReference type="HAMAP-Rule" id="MF_00096"/>
    </source>
</evidence>
<keyword evidence="5 7" id="KW-0238">DNA-binding</keyword>
<dbReference type="SMART" id="SM00533">
    <property type="entry name" value="MUTSd"/>
    <property type="match status" value="1"/>
</dbReference>
<dbReference type="SMART" id="SM00534">
    <property type="entry name" value="MUTSac"/>
    <property type="match status" value="1"/>
</dbReference>
<sequence>MTNQTPMMQQYLKIKSEYQDCLLFFRLGDFYEMFFEDAKEASRVLEITLTKRDAKKENPIPMCGVPYHSADGYIETLINNGYKVAICEQMEDPKQTKGMVHRDVVRIVTPGTVMDQGGVDEKQNNYILSFIKLEGIYALSYCDVSTGELKVTHFEDEATLINEITTINPNEIVVNQKLDPELRRQISLTTETITLREAISDAQYAVNEMTERHLFNATQLLLDYIHHTQKRDLSHIETVIKYEAVDFMKMDFYAKRNLELTESIRLKSKKGTLLWLMDETKTPMGARRLKQWIDRPLIHQQNIENRLNIVEQFINHFIERDTLRNYLNQVYDIERLVGRVSYGNVNARDLIQLKHSISEIPNIKTLITGLNDNLATQFQALEPLDELLALLEDSLVEEPPISIKDGGLFKAGFNQDLDSYQSASKNGKTWLAELQTKERQRTGIKSLKISFNKVFGYFIEITRANLQGFDPNAFGYQRKQTLSNAERFITDELKEKEDIILGAEDKAIELEYQLFVQLREQVKRYTERLQRQAKIISEIDCLQSFAEIAQKYNYTRPHFSKDKTLELTNSRHPVVERVMDYNDYVPNDCELNEAAYIYLITGPNMSGKSTYMRQVAIISIMAQMGAYVPCDQAVLPIFDQIFTRIGAADDLVSGKSTFMVEMLEAQKALAHATADSLIIFDEIGRGTSTYDGLALAQAMIEYVANTSHAKTLFSTHYHELTALDQTLPCLKNVHVAANEYKGELIFLHKVKEGAVDDSYGIQVAKLANLPDAVISRAQVILDAFEKSDQLHDNQVVVNKVEVLDESSHSADDATNQDLMEETVSSDQSHAIFETNVSNQHPEDDIARDNKADATQQFEQAAFELFDAPVEQSEIEQEIKALNLSNMTPIDALVKLSELQKQLK</sequence>
<keyword evidence="12" id="KW-1185">Reference proteome</keyword>
<dbReference type="EMBL" id="BKAX01000003">
    <property type="protein sequence ID" value="GEQ04993.1"/>
    <property type="molecule type" value="Genomic_DNA"/>
</dbReference>
<dbReference type="Gene3D" id="3.40.1170.10">
    <property type="entry name" value="DNA repair protein MutS, domain I"/>
    <property type="match status" value="1"/>
</dbReference>
<dbReference type="SUPFAM" id="SSF52540">
    <property type="entry name" value="P-loop containing nucleoside triphosphate hydrolases"/>
    <property type="match status" value="1"/>
</dbReference>
<dbReference type="Pfam" id="PF01624">
    <property type="entry name" value="MutS_I"/>
    <property type="match status" value="1"/>
</dbReference>
<reference evidence="11 12" key="1">
    <citation type="submission" date="2019-07" db="EMBL/GenBank/DDBJ databases">
        <title>Whole genome shotgun sequence of Staphylococcus gallinarum NBRC 109767.</title>
        <authorList>
            <person name="Hosoyama A."/>
            <person name="Uohara A."/>
            <person name="Ohji S."/>
            <person name="Ichikawa N."/>
        </authorList>
    </citation>
    <scope>NUCLEOTIDE SEQUENCE [LARGE SCALE GENOMIC DNA]</scope>
    <source>
        <strain evidence="11 12">NBRC 109767</strain>
    </source>
</reference>
<dbReference type="SUPFAM" id="SSF53150">
    <property type="entry name" value="DNA repair protein MutS, domain II"/>
    <property type="match status" value="1"/>
</dbReference>
<evidence type="ECO:0000256" key="9">
    <source>
        <dbReference type="RuleBase" id="RU003756"/>
    </source>
</evidence>
<dbReference type="RefSeq" id="WP_042738814.1">
    <property type="nucleotide sequence ID" value="NZ_BKAX01000003.1"/>
</dbReference>
<dbReference type="Gene3D" id="1.10.1420.10">
    <property type="match status" value="2"/>
</dbReference>
<dbReference type="HAMAP" id="MF_00096">
    <property type="entry name" value="MutS"/>
    <property type="match status" value="1"/>
</dbReference>
<evidence type="ECO:0000256" key="8">
    <source>
        <dbReference type="NCBIfam" id="TIGR01070"/>
    </source>
</evidence>